<feature type="compositionally biased region" description="Acidic residues" evidence="9">
    <location>
        <begin position="1316"/>
        <end position="1333"/>
    </location>
</feature>
<feature type="region of interest" description="Disordered" evidence="9">
    <location>
        <begin position="1555"/>
        <end position="1587"/>
    </location>
</feature>
<dbReference type="OrthoDB" id="630895at2759"/>
<reference evidence="11" key="1">
    <citation type="journal article" date="2020" name="bioRxiv">
        <title>Comparative genomics of Chlamydomonas.</title>
        <authorList>
            <person name="Craig R.J."/>
            <person name="Hasan A.R."/>
            <person name="Ness R.W."/>
            <person name="Keightley P.D."/>
        </authorList>
    </citation>
    <scope>NUCLEOTIDE SEQUENCE</scope>
    <source>
        <strain evidence="11">SAG 7.73</strain>
    </source>
</reference>
<dbReference type="SMART" id="SM00369">
    <property type="entry name" value="LRR_TYP"/>
    <property type="match status" value="3"/>
</dbReference>
<dbReference type="Pfam" id="PF13855">
    <property type="entry name" value="LRR_8"/>
    <property type="match status" value="1"/>
</dbReference>
<gene>
    <name evidence="11" type="ORF">HXX76_000828</name>
</gene>
<feature type="compositionally biased region" description="Gly residues" evidence="9">
    <location>
        <begin position="2541"/>
        <end position="2559"/>
    </location>
</feature>
<feature type="region of interest" description="Disordered" evidence="9">
    <location>
        <begin position="1305"/>
        <end position="1353"/>
    </location>
</feature>
<feature type="region of interest" description="Disordered" evidence="9">
    <location>
        <begin position="2916"/>
        <end position="2952"/>
    </location>
</feature>
<keyword evidence="12" id="KW-1185">Reference proteome</keyword>
<keyword evidence="4 7" id="KW-0378">Hydrolase</keyword>
<feature type="compositionally biased region" description="Low complexity" evidence="9">
    <location>
        <begin position="1494"/>
        <end position="1507"/>
    </location>
</feature>
<evidence type="ECO:0000256" key="7">
    <source>
        <dbReference type="PROSITE-ProRule" id="PRU01161"/>
    </source>
</evidence>
<evidence type="ECO:0000256" key="8">
    <source>
        <dbReference type="RuleBase" id="RU361262"/>
    </source>
</evidence>
<keyword evidence="2" id="KW-0433">Leucine-rich repeat</keyword>
<feature type="compositionally biased region" description="Low complexity" evidence="9">
    <location>
        <begin position="3200"/>
        <end position="3220"/>
    </location>
</feature>
<feature type="region of interest" description="Disordered" evidence="9">
    <location>
        <begin position="3353"/>
        <end position="3374"/>
    </location>
</feature>
<dbReference type="GO" id="GO:0016020">
    <property type="term" value="C:membrane"/>
    <property type="evidence" value="ECO:0007669"/>
    <property type="project" value="TreeGrafter"/>
</dbReference>
<name>A0A835WFE7_CHLIN</name>
<feature type="compositionally biased region" description="Low complexity" evidence="9">
    <location>
        <begin position="3079"/>
        <end position="3094"/>
    </location>
</feature>
<dbReference type="InterPro" id="IPR016035">
    <property type="entry name" value="Acyl_Trfase/lysoPLipase"/>
</dbReference>
<dbReference type="InterPro" id="IPR001611">
    <property type="entry name" value="Leu-rich_rpt"/>
</dbReference>
<evidence type="ECO:0000256" key="2">
    <source>
        <dbReference type="ARBA" id="ARBA00022614"/>
    </source>
</evidence>
<feature type="region of interest" description="Disordered" evidence="9">
    <location>
        <begin position="1737"/>
        <end position="1761"/>
    </location>
</feature>
<dbReference type="InterPro" id="IPR011989">
    <property type="entry name" value="ARM-like"/>
</dbReference>
<feature type="domain" description="PNPLA" evidence="10">
    <location>
        <begin position="907"/>
        <end position="1178"/>
    </location>
</feature>
<feature type="compositionally biased region" description="Low complexity" evidence="9">
    <location>
        <begin position="1384"/>
        <end position="1403"/>
    </location>
</feature>
<feature type="region of interest" description="Disordered" evidence="9">
    <location>
        <begin position="1478"/>
        <end position="1517"/>
    </location>
</feature>
<dbReference type="GO" id="GO:0005930">
    <property type="term" value="C:axoneme"/>
    <property type="evidence" value="ECO:0007669"/>
    <property type="project" value="UniProtKB-SubCell"/>
</dbReference>
<dbReference type="Gene3D" id="3.80.10.10">
    <property type="entry name" value="Ribonuclease Inhibitor"/>
    <property type="match status" value="1"/>
</dbReference>
<dbReference type="SUPFAM" id="SSF52151">
    <property type="entry name" value="FabD/lysophospholipase-like"/>
    <property type="match status" value="1"/>
</dbReference>
<dbReference type="Pfam" id="PF01734">
    <property type="entry name" value="Patatin"/>
    <property type="match status" value="1"/>
</dbReference>
<dbReference type="SUPFAM" id="SSF52058">
    <property type="entry name" value="L domain-like"/>
    <property type="match status" value="1"/>
</dbReference>
<keyword evidence="3" id="KW-0677">Repeat</keyword>
<dbReference type="InterPro" id="IPR045217">
    <property type="entry name" value="PNPLA8-like"/>
</dbReference>
<dbReference type="PANTHER" id="PTHR24185">
    <property type="entry name" value="CALCIUM-INDEPENDENT PHOSPHOLIPASE A2-GAMMA"/>
    <property type="match status" value="1"/>
</dbReference>
<feature type="region of interest" description="Disordered" evidence="9">
    <location>
        <begin position="2253"/>
        <end position="2299"/>
    </location>
</feature>
<dbReference type="InterPro" id="IPR032675">
    <property type="entry name" value="LRR_dom_sf"/>
</dbReference>
<evidence type="ECO:0000259" key="10">
    <source>
        <dbReference type="PROSITE" id="PS51635"/>
    </source>
</evidence>
<dbReference type="EC" id="3.1.1.-" evidence="8"/>
<feature type="compositionally biased region" description="Pro residues" evidence="9">
    <location>
        <begin position="556"/>
        <end position="567"/>
    </location>
</feature>
<feature type="compositionally biased region" description="Low complexity" evidence="9">
    <location>
        <begin position="1783"/>
        <end position="1797"/>
    </location>
</feature>
<evidence type="ECO:0000313" key="12">
    <source>
        <dbReference type="Proteomes" id="UP000650467"/>
    </source>
</evidence>
<feature type="short sequence motif" description="GXSXG" evidence="7">
    <location>
        <begin position="943"/>
        <end position="947"/>
    </location>
</feature>
<dbReference type="GO" id="GO:0006631">
    <property type="term" value="P:fatty acid metabolic process"/>
    <property type="evidence" value="ECO:0007669"/>
    <property type="project" value="TreeGrafter"/>
</dbReference>
<feature type="region of interest" description="Disordered" evidence="9">
    <location>
        <begin position="515"/>
        <end position="628"/>
    </location>
</feature>
<feature type="compositionally biased region" description="Low complexity" evidence="9">
    <location>
        <begin position="2253"/>
        <end position="2264"/>
    </location>
</feature>
<dbReference type="PANTHER" id="PTHR24185:SF1">
    <property type="entry name" value="CALCIUM-INDEPENDENT PHOSPHOLIPASE A2-GAMMA"/>
    <property type="match status" value="1"/>
</dbReference>
<dbReference type="InterPro" id="IPR003591">
    <property type="entry name" value="Leu-rich_rpt_typical-subtyp"/>
</dbReference>
<feature type="compositionally biased region" description="Low complexity" evidence="9">
    <location>
        <begin position="2562"/>
        <end position="2585"/>
    </location>
</feature>
<dbReference type="Gene3D" id="3.40.1090.10">
    <property type="entry name" value="Cytosolic phospholipase A2 catalytic domain"/>
    <property type="match status" value="1"/>
</dbReference>
<feature type="region of interest" description="Disordered" evidence="9">
    <location>
        <begin position="1377"/>
        <end position="1420"/>
    </location>
</feature>
<dbReference type="InterPro" id="IPR002641">
    <property type="entry name" value="PNPLA_dom"/>
</dbReference>
<sequence length="3562" mass="358870">MALATSEVTWNSEETVESVLERFAQAKSRVQLDRAEERLVIKLTPWSHGDGVSVKLSVACLAPALRCVQVVRVTTSGNVSEPLLAALFKHCDLSGVWKLRGAEGFGNFWCSCCEVSSWGALANMNMSSCGLTSLPAAIGALASLRILRLSHNRLAALPPELSGLSHLEVLAADHNQLTALPAELRRCSALRHLELEGNRLATPVLDLRALSGLVSLQLYGNPLEYLPELSPASALRSLSLANVRIMADAAFTRWEVEVAALPYMSRVSHKLAPLFKLTFRRSSCQHPLLAGALGRLSEDRSHCELMAREETAIQQLVLMALSEAPVVAEQACRTLGALAALGLATARRLLAHDVLSTILTLLRSPRRASKLCGLGLLSSLAAASEPVAAELLSRELLALLADCVAAAEPDARTAALSALANLAFCRENKVKIRQAEGLVGRLVELATAGAGAGAAADGSGGGGGGGAVGWEAAGLGLGLGEAAAAAGGERALALSRLAAQQALMARQQQLLLPPAAPGAAAAGGGEATAPAPQQQPPLAVSGVSAGVMNSRGSPVQPTPPPSAPAPAAPGRKPAAAAAAGQQQQQQLAAAQAPAPSTFTLPSSAHATSTSTPLPASRPLSTGSAATPLLSQPSSAAAAAAHPISLTPAPVAVRMPMRAPGSGAGEGGAGRFSDTGAAAFSALLGSPPTAAGGGASSSGGFLSRHSASMVATSPTAASAGGAAAAGALLGVGGGGGGGAGTSSSGHGMSIGSGAGGDVLLPPLSARPLHHSASTPAAVNLLTSASAITSGGGAAAIAAAATTGVPSLSPARLATGGGYGSVSTPGLPSGVMSPTSPPAASDAATAAALAGGLPASIALAPPRLVPEVVAAQDPSRLLAIKVLAILGENEVVARAVGTPPIRGRGLRVLALDGGGMRGLALVQILRHIERRTGRPLHALFDLVVGTSTGAIVAVGLGVFHFSLDQCEAVYTGLGHKVFNQAAAKSGSATPREELALAATAQAAAQAAGAAAAAAAAASSGGAAAAAASAGGGAEGGWRDSLFRVVRGTSTSLRVAVYGFKHDASTFEELLRQMCEVKKLGCIGNQMIDAAALGGPKVAAVATLVSLCPVSPFLFTTYELPPEVEPLAAALRAGPSSSRHLIWQAVRASSAAPYYLDDFLCGEDRFQDGAATANNPGILALQQARLLWPNTPVEALVSVGCGAAPSVRREKGAHAMLDTGAVLVDAATSPDRADEALSVLLPLVPGCRYFRFQPVHERCAMELDDVDPAHWAALQAAVDDYCVLHGNRFDEVADLLLTALPPQPHELEAAAAAAAAAREEEDAEGGSGEGEDEEWEAAGPGASAGGALGPDGRPLSRVPRIRLGARRGFMVLEAPETPAAASLAQPSGASTSSHGSSGTSASAGPLQHRHHPHHHHQQQAQAAAAVAALEAAVAEALSRQPQLVRRCDVAATAADDALCSSLVSSHLLRLQLEEEEERAAATAAAAAASDAGGDTVAGLAPAPADGLAGADGSGQDWVHPEAGTVAAPATETAEAAAVASAAATAAMATAASAAAAGSGGQAASAGGGGGASGAGAGAGPTRSAHSLLSPRSSNFRGWASMSRGGAAAVAGAAPATGLPSGGMEDAAVEVATAAAAAGSGVADAAVEAAAVAAHDGGGAAAAAQQPSSLFEYFFGSTHITSSAAAGAAGAEGAAGTAKKSATTPTAGAAAGAVAASPSGAPAASPAVPALPLFAASAASTGGGGGGGGGPSAHPLQGEPGNGSSAASPLLVAAAAAAAAADGPFAARSMPDAPSSAAARPPAGPPPPPGAALLVGALLSDGAERCGLLHLSLAVAAVSTGSAGAGAAAAELEGGPLGGLLLESEGESERDEEVALVTGWRQDVVAVVEPGPDADRILRRLGHPHPAPSSASASTPTPTPTLSSLLSSAPGAQLHDARRRVSYSLLARQEVWHGGRQLTTLLLQVTRPAAALRPAALAALSRQLEGLVVTAASPLPPAFTAALLRAGARAVVCPDRPLLAPDVVEALQAQHGEGGAFPAAGDVPRLLATRESISFGGAEPSLLLVPSQAQGLTGGIERGPEEGRRQGAAAVAAAAAAFYDVLVRELTCKGASVVEAISAAERSCPALRGRVALHHLSTTAAASSLSEEVRRLYRDIRMRLAALICASLNDASGQARRRRSLVLDLLLRTHVLRCYAALLTAVAQQLKERTSRRNTDAARELLVECMGLIVILFDQRAIGSAWPGGASEAVLWPPPAAAAAEAPAAAPQQAPPPPPQQMPTPTPPQQQQTQQQRQEASEEKPHPALAVQRTSHFLLARAGELSESQVLAAWSACFLQLTSTAHVGPDVFRMLELYLQVSHMPGSNEGPSAPQQCLVAVSTVRHLALCDGGHDYGLSDVAAAAAAASGRTCGPPWVRAGGAAGAPISAHTLLRMGASAAVRTWGAVQATRLLRAEAEAKAEAQAQHADVMGPASAAALEAEWAAGPGSLQRASLEACKEAHARPMQSLTQINDLLVKNQRNRERVAKMLRQLTEAVADAPAAQAARPGGGGGRGAAQQAGGGSRGRGARSAQSQQERRQQQQPQASAAGAQHVSSAVRDDFLAQQQIIESCERRLADARRELWALRPKQVMSPAEYSSAEPPAASDPAAPSYSEIHVCGRQHAVHTGDPTVSRAVYRMRFTYGGAAPPAGELTPSPLTRDMVFLEAVVDEEMPEEDYAQAYARPHIVAAAMAKQLRARRVALPAGLEALLAEAPDAVEEGDVTWLHSVLQRERAPPMPSAAQAALPPWSDAATFDVSMRIAESLQVAWRAWALENCSQLPLGRGHRWEAIPLVMHEALRCARQAAQLLAASSPATPEATRAAARRLRRLWACYCADLRLTLELEAALPDGVGRDTAAVCGNLWKGLGGNDTPDAHMLLPTCATQQQQQRQQQASGPAARAGVDGGHSRAAGAGGLRAGRGRPGHEVAALLSAGYLPLLCRLERLAQAESKGYFPLLGRTAIWTDVLAFGPPAEVLQPLAAMATSARELPLALAMAGRGGDGAEPLQPPLDRTVHSTRAQTALVRSLRLLWLVHVLDTPGSSAAACCAGAQPPQDGAAAEEPSPPPPQQQQPQQQQQQQQQQQERPLTQLGLMWSCVAAHVLPCAAQGFVAMAARVAGAGASGGSSRPEGTDLALWRSVTTPVRWCRLLLTALHRALQAHGAGAACSTSSPTGTNGTAATTGSSTSSGRGGGMEAVEQWRRLLLREVDVFSLLSATAVLISSTHHVLSPDRDKGVALTDCIRGADDDVMRGVAAADLLQQTLLLARAVLPREMAAAVGAAAVAAPGSSPRSADRGAGGVAGGVAGGGAALAPAAAAAAAGGSGSGGGADGGSAGGGSGGGGCATAPETGAAPCRLPFTADCFTALFAPSGPWPSPERLHAVEQLFASCDADGMQVGGSSMGGEHSLQCEQQAVGDPAALERVRAVAACMVPPGQLRAALQRRFPGCGLWLCDNPACAPVADAGGWKLPPEARKGWLWCGGCMERLYCGDGCRLAHWQSCHGRGPGQCSGAAAAAAAGGAAGRRAEEPDV</sequence>
<accession>A0A835WFE7</accession>
<evidence type="ECO:0000256" key="3">
    <source>
        <dbReference type="ARBA" id="ARBA00022737"/>
    </source>
</evidence>
<comment type="function">
    <text evidence="8">Lipolytic acyl hydrolase (LAH).</text>
</comment>
<dbReference type="GO" id="GO:0004620">
    <property type="term" value="F:phospholipase activity"/>
    <property type="evidence" value="ECO:0007669"/>
    <property type="project" value="InterPro"/>
</dbReference>
<dbReference type="SUPFAM" id="SSF48371">
    <property type="entry name" value="ARM repeat"/>
    <property type="match status" value="1"/>
</dbReference>
<dbReference type="CDD" id="cd07211">
    <property type="entry name" value="Pat_PNPLA8"/>
    <property type="match status" value="1"/>
</dbReference>
<feature type="short sequence motif" description="DGA/G" evidence="7">
    <location>
        <begin position="1165"/>
        <end position="1167"/>
    </location>
</feature>
<comment type="subcellular location">
    <subcellularLocation>
        <location evidence="1">Cytoplasm</location>
        <location evidence="1">Cytoskeleton</location>
        <location evidence="1">Cilium axoneme</location>
    </subcellularLocation>
</comment>
<dbReference type="InterPro" id="IPR016024">
    <property type="entry name" value="ARM-type_fold"/>
</dbReference>
<feature type="compositionally biased region" description="Low complexity" evidence="9">
    <location>
        <begin position="1904"/>
        <end position="1926"/>
    </location>
</feature>
<feature type="region of interest" description="Disordered" evidence="9">
    <location>
        <begin position="3079"/>
        <end position="3118"/>
    </location>
</feature>
<feature type="compositionally biased region" description="Low complexity" evidence="9">
    <location>
        <begin position="527"/>
        <end position="539"/>
    </location>
</feature>
<evidence type="ECO:0000256" key="9">
    <source>
        <dbReference type="SAM" id="MobiDB-lite"/>
    </source>
</evidence>
<dbReference type="GO" id="GO:0016042">
    <property type="term" value="P:lipid catabolic process"/>
    <property type="evidence" value="ECO:0007669"/>
    <property type="project" value="UniProtKB-UniRule"/>
</dbReference>
<feature type="compositionally biased region" description="Low complexity" evidence="9">
    <location>
        <begin position="2626"/>
        <end position="2644"/>
    </location>
</feature>
<feature type="region of interest" description="Disordered" evidence="9">
    <location>
        <begin position="3196"/>
        <end position="3225"/>
    </location>
</feature>
<keyword evidence="5 7" id="KW-0442">Lipid degradation</keyword>
<protein>
    <recommendedName>
        <fullName evidence="8">Patatin</fullName>
        <ecNumber evidence="8">3.1.1.-</ecNumber>
    </recommendedName>
</protein>
<feature type="region of interest" description="Disordered" evidence="9">
    <location>
        <begin position="2624"/>
        <end position="2644"/>
    </location>
</feature>
<keyword evidence="6 7" id="KW-0443">Lipid metabolism</keyword>
<evidence type="ECO:0000256" key="5">
    <source>
        <dbReference type="ARBA" id="ARBA00022963"/>
    </source>
</evidence>
<organism evidence="11 12">
    <name type="scientific">Chlamydomonas incerta</name>
    <dbReference type="NCBI Taxonomy" id="51695"/>
    <lineage>
        <taxon>Eukaryota</taxon>
        <taxon>Viridiplantae</taxon>
        <taxon>Chlorophyta</taxon>
        <taxon>core chlorophytes</taxon>
        <taxon>Chlorophyceae</taxon>
        <taxon>CS clade</taxon>
        <taxon>Chlamydomonadales</taxon>
        <taxon>Chlamydomonadaceae</taxon>
        <taxon>Chlamydomonas</taxon>
    </lineage>
</organism>
<feature type="active site" description="Nucleophile" evidence="7">
    <location>
        <position position="945"/>
    </location>
</feature>
<dbReference type="PROSITE" id="PS51450">
    <property type="entry name" value="LRR"/>
    <property type="match status" value="1"/>
</dbReference>
<evidence type="ECO:0000313" key="11">
    <source>
        <dbReference type="EMBL" id="KAG2446236.1"/>
    </source>
</evidence>
<comment type="domain">
    <text evidence="8">The nitrogen atoms of the two glycine residues in the GGXR motif define the oxyanion hole, and stabilize the oxyanion that forms during the nucleophilic attack by the catalytic serine during substrate cleavage.</text>
</comment>
<comment type="similarity">
    <text evidence="8">Belongs to the patatin family.</text>
</comment>
<feature type="region of interest" description="Disordered" evidence="9">
    <location>
        <begin position="1783"/>
        <end position="1804"/>
    </location>
</feature>
<comment type="caution">
    <text evidence="11">The sequence shown here is derived from an EMBL/GenBank/DDBJ whole genome shotgun (WGS) entry which is preliminary data.</text>
</comment>
<dbReference type="SMART" id="SM00364">
    <property type="entry name" value="LRR_BAC"/>
    <property type="match status" value="3"/>
</dbReference>
<feature type="compositionally biased region" description="Gly residues" evidence="9">
    <location>
        <begin position="1555"/>
        <end position="1575"/>
    </location>
</feature>
<evidence type="ECO:0000256" key="1">
    <source>
        <dbReference type="ARBA" id="ARBA00004430"/>
    </source>
</evidence>
<feature type="compositionally biased region" description="Gly residues" evidence="9">
    <location>
        <begin position="1737"/>
        <end position="1747"/>
    </location>
</feature>
<feature type="compositionally biased region" description="Low complexity" evidence="9">
    <location>
        <begin position="568"/>
        <end position="628"/>
    </location>
</feature>
<dbReference type="Gene3D" id="1.25.10.10">
    <property type="entry name" value="Leucine-rich Repeat Variant"/>
    <property type="match status" value="1"/>
</dbReference>
<feature type="region of interest" description="Disordered" evidence="9">
    <location>
        <begin position="1892"/>
        <end position="1929"/>
    </location>
</feature>
<feature type="short sequence motif" description="GXGXXG" evidence="7">
    <location>
        <begin position="911"/>
        <end position="916"/>
    </location>
</feature>
<proteinExistence type="inferred from homology"/>
<dbReference type="EMBL" id="JAEHOC010000001">
    <property type="protein sequence ID" value="KAG2446236.1"/>
    <property type="molecule type" value="Genomic_DNA"/>
</dbReference>
<evidence type="ECO:0000256" key="6">
    <source>
        <dbReference type="ARBA" id="ARBA00023098"/>
    </source>
</evidence>
<evidence type="ECO:0000256" key="4">
    <source>
        <dbReference type="ARBA" id="ARBA00022801"/>
    </source>
</evidence>
<dbReference type="PROSITE" id="PS51635">
    <property type="entry name" value="PNPLA"/>
    <property type="match status" value="1"/>
</dbReference>
<feature type="compositionally biased region" description="Basic residues" evidence="9">
    <location>
        <begin position="1404"/>
        <end position="1414"/>
    </location>
</feature>
<feature type="region of interest" description="Disordered" evidence="9">
    <location>
        <begin position="2533"/>
        <end position="2587"/>
    </location>
</feature>
<feature type="active site" description="Proton acceptor" evidence="7">
    <location>
        <position position="1165"/>
    </location>
</feature>
<dbReference type="Proteomes" id="UP000650467">
    <property type="component" value="Unassembled WGS sequence"/>
</dbReference>
<feature type="compositionally biased region" description="Low complexity" evidence="9">
    <location>
        <begin position="3103"/>
        <end position="3116"/>
    </location>
</feature>
<feature type="compositionally biased region" description="Pro residues" evidence="9">
    <location>
        <begin position="2265"/>
        <end position="2280"/>
    </location>
</feature>